<proteinExistence type="predicted"/>
<organism evidence="1 2">
    <name type="scientific">Prorocentrum cordatum</name>
    <dbReference type="NCBI Taxonomy" id="2364126"/>
    <lineage>
        <taxon>Eukaryota</taxon>
        <taxon>Sar</taxon>
        <taxon>Alveolata</taxon>
        <taxon>Dinophyceae</taxon>
        <taxon>Prorocentrales</taxon>
        <taxon>Prorocentraceae</taxon>
        <taxon>Prorocentrum</taxon>
    </lineage>
</organism>
<gene>
    <name evidence="1" type="ORF">PCOR1329_LOCUS35494</name>
</gene>
<evidence type="ECO:0000313" key="2">
    <source>
        <dbReference type="Proteomes" id="UP001189429"/>
    </source>
</evidence>
<keyword evidence="2" id="KW-1185">Reference proteome</keyword>
<dbReference type="EMBL" id="CAUYUJ010014335">
    <property type="protein sequence ID" value="CAK0839940.1"/>
    <property type="molecule type" value="Genomic_DNA"/>
</dbReference>
<accession>A0ABN9T4L2</accession>
<protein>
    <submittedName>
        <fullName evidence="1">Uncharacterized protein</fullName>
    </submittedName>
</protein>
<comment type="caution">
    <text evidence="1">The sequence shown here is derived from an EMBL/GenBank/DDBJ whole genome shotgun (WGS) entry which is preliminary data.</text>
</comment>
<reference evidence="1" key="1">
    <citation type="submission" date="2023-10" db="EMBL/GenBank/DDBJ databases">
        <authorList>
            <person name="Chen Y."/>
            <person name="Shah S."/>
            <person name="Dougan E. K."/>
            <person name="Thang M."/>
            <person name="Chan C."/>
        </authorList>
    </citation>
    <scope>NUCLEOTIDE SEQUENCE [LARGE SCALE GENOMIC DNA]</scope>
</reference>
<feature type="non-terminal residue" evidence="1">
    <location>
        <position position="193"/>
    </location>
</feature>
<dbReference type="Proteomes" id="UP001189429">
    <property type="component" value="Unassembled WGS sequence"/>
</dbReference>
<feature type="non-terminal residue" evidence="1">
    <location>
        <position position="1"/>
    </location>
</feature>
<evidence type="ECO:0000313" key="1">
    <source>
        <dbReference type="EMBL" id="CAK0839940.1"/>
    </source>
</evidence>
<sequence length="193" mass="21257">HQSRIQWLRLTADGAPCRVLGFEVVSASALTQKENRLEDARDQLRRVAAAPRGILDGRALIAGFTMAQLTCAAAPRCCIQKALDSLETRRRAAFNSKGWSGVASGPIDTLVRQRRTFSILQDGITFVNQCDGEAILELDMSNNAVGRQLRAAWRAKQRAVHIGIRDGRFCKHSKGQRPWPCSIATGDFITVLT</sequence>
<name>A0ABN9T4L2_9DINO</name>